<evidence type="ECO:0000313" key="2">
    <source>
        <dbReference type="Proteomes" id="UP001598201"/>
    </source>
</evidence>
<gene>
    <name evidence="1" type="ORF">ACFPK4_22835</name>
</gene>
<dbReference type="RefSeq" id="WP_379672188.1">
    <property type="nucleotide sequence ID" value="NZ_JBHUCJ010000084.1"/>
</dbReference>
<name>A0ABW6CME5_RAHSY</name>
<organism evidence="1 2">
    <name type="scientific">Rahnella sp. (strain Y9602)</name>
    <dbReference type="NCBI Taxonomy" id="2703885"/>
    <lineage>
        <taxon>Bacteria</taxon>
        <taxon>Pseudomonadati</taxon>
        <taxon>Pseudomonadota</taxon>
        <taxon>Gammaproteobacteria</taxon>
        <taxon>Enterobacterales</taxon>
        <taxon>Yersiniaceae</taxon>
        <taxon>Rahnella</taxon>
    </lineage>
</organism>
<dbReference type="EMBL" id="JBHUCJ010000084">
    <property type="protein sequence ID" value="MFD3226380.1"/>
    <property type="molecule type" value="Genomic_DNA"/>
</dbReference>
<proteinExistence type="predicted"/>
<accession>A0ABW6CME5</accession>
<protein>
    <recommendedName>
        <fullName evidence="3">Uracil-DNA glycosylase-like domain-containing protein</fullName>
    </recommendedName>
</protein>
<keyword evidence="2" id="KW-1185">Reference proteome</keyword>
<evidence type="ECO:0008006" key="3">
    <source>
        <dbReference type="Google" id="ProtNLM"/>
    </source>
</evidence>
<comment type="caution">
    <text evidence="1">The sequence shown here is derived from an EMBL/GenBank/DDBJ whole genome shotgun (WGS) entry which is preliminary data.</text>
</comment>
<sequence>MKRTFSPWVGSNYRNAGNILGCKVLILGESHYGPPGEEHANVTIDIVEKYAKKRGTPFFTTLTKSVLNLDSSLELDDESRLNFWGSIAFCNYIQRFVGEDARIAPTKEHWEAGELPFKQTVKELEPDLIIIFGARLGEWIPTLDEKYSLCFVNHPASGYSYDRWNPLIQDSLKKLVK</sequence>
<reference evidence="1 2" key="1">
    <citation type="submission" date="2024-09" db="EMBL/GenBank/DDBJ databases">
        <title>Genomes of Rahnella.</title>
        <authorList>
            <person name="Mnguni F.C."/>
            <person name="Shin G.Y."/>
            <person name="Coutinho T."/>
        </authorList>
    </citation>
    <scope>NUCLEOTIDE SEQUENCE [LARGE SCALE GENOMIC DNA]</scope>
    <source>
        <strain evidence="1 2">20WA0057</strain>
    </source>
</reference>
<dbReference type="Proteomes" id="UP001598201">
    <property type="component" value="Unassembled WGS sequence"/>
</dbReference>
<evidence type="ECO:0000313" key="1">
    <source>
        <dbReference type="EMBL" id="MFD3226380.1"/>
    </source>
</evidence>